<sequence length="117" mass="13989">MENRDWQKDMEYLDNLHETNGSVQIAEYWLQQYKQEANEACYWKGEVSVEKEKSAYWICKYNAAEQKYLTQSNVIAELRVRAESAEALHKEWKEAYWSLHAKYTALYPLDREENGNV</sequence>
<reference evidence="1 2" key="1">
    <citation type="submission" date="2016-03" db="EMBL/GenBank/DDBJ databases">
        <title>Draft genome sequence of Paenibacillus antarcticus CECT 5836.</title>
        <authorList>
            <person name="Shin S.-K."/>
            <person name="Yi H."/>
        </authorList>
    </citation>
    <scope>NUCLEOTIDE SEQUENCE [LARGE SCALE GENOMIC DNA]</scope>
    <source>
        <strain evidence="1 2">CECT 5836</strain>
    </source>
</reference>
<protein>
    <submittedName>
        <fullName evidence="1">Uncharacterized protein</fullName>
    </submittedName>
</protein>
<dbReference type="Proteomes" id="UP000077355">
    <property type="component" value="Unassembled WGS sequence"/>
</dbReference>
<accession>A0A168PA96</accession>
<dbReference type="OrthoDB" id="2667285at2"/>
<gene>
    <name evidence="1" type="ORF">PBAT_11125</name>
</gene>
<keyword evidence="2" id="KW-1185">Reference proteome</keyword>
<evidence type="ECO:0000313" key="1">
    <source>
        <dbReference type="EMBL" id="OAB46560.1"/>
    </source>
</evidence>
<name>A0A168PA96_9BACL</name>
<organism evidence="1 2">
    <name type="scientific">Paenibacillus antarcticus</name>
    <dbReference type="NCBI Taxonomy" id="253703"/>
    <lineage>
        <taxon>Bacteria</taxon>
        <taxon>Bacillati</taxon>
        <taxon>Bacillota</taxon>
        <taxon>Bacilli</taxon>
        <taxon>Bacillales</taxon>
        <taxon>Paenibacillaceae</taxon>
        <taxon>Paenibacillus</taxon>
    </lineage>
</organism>
<evidence type="ECO:0000313" key="2">
    <source>
        <dbReference type="Proteomes" id="UP000077355"/>
    </source>
</evidence>
<dbReference type="AlphaFoldDB" id="A0A168PA96"/>
<dbReference type="RefSeq" id="WP_068649481.1">
    <property type="nucleotide sequence ID" value="NZ_CP043611.1"/>
</dbReference>
<dbReference type="EMBL" id="LVJI01000015">
    <property type="protein sequence ID" value="OAB46560.1"/>
    <property type="molecule type" value="Genomic_DNA"/>
</dbReference>
<proteinExistence type="predicted"/>
<comment type="caution">
    <text evidence="1">The sequence shown here is derived from an EMBL/GenBank/DDBJ whole genome shotgun (WGS) entry which is preliminary data.</text>
</comment>